<feature type="domain" description="Effector-associated" evidence="1">
    <location>
        <begin position="734"/>
        <end position="812"/>
    </location>
</feature>
<dbReference type="Proteomes" id="UP000192923">
    <property type="component" value="Unassembled WGS sequence"/>
</dbReference>
<dbReference type="InterPro" id="IPR045430">
    <property type="entry name" value="EAD1"/>
</dbReference>
<dbReference type="Pfam" id="PF20012">
    <property type="entry name" value="GAP1-N1"/>
    <property type="match status" value="1"/>
</dbReference>
<dbReference type="OrthoDB" id="9807797at2"/>
<gene>
    <name evidence="2" type="ORF">SAMN02949497_1698</name>
</gene>
<name>A0A1Y6D331_9GAMM</name>
<accession>A0A1Y6D331</accession>
<dbReference type="AlphaFoldDB" id="A0A1Y6D331"/>
<dbReference type="STRING" id="1760988.SAMN02949497_1698"/>
<sequence length="825" mass="90816">MTLPLRASYGAVDNRHDLLDWDGKPGHPPAELLGLTDKPPGYLNPGERWWPCLGCGPVEGGWALWWTEPDENTRRGGMVRSEVALWPLDAIGNVADLRPFIAELAGGKSIPPSNPGLLLAVAEALVAPSAHKPPVLPDLEAWPGVVADVWARLWPEARRAFAARIAINPPRGGESACLPWLYGIPAKRAPEWIEHRTISPDDNGQPSRAAAWLVGNPDATLKEILESCERLPAKLDVLSIVARAADRLDKLRGYPNPQNAVDLLRSLAVLAPSPEDAINPKLEALRELARGFADTTPELVRSLMNIDPANLPTDGLPHRELRAWVGLRAPTLSPKDAAELLEKLAPGIQAKAWWREGIREAFTEGLTHTDSHWAKAAIRWMGIASCGNVLGEILPMTEATETRVLNAAADENMAGPNLEQIRVFTQNRAWSRLHAWAAMKGLAAREAFQAQRQFPNKPLPGLEFLVERLPGPVVVEEAIANPDSQTIQLVARRTSREPDLLRPLDVAQPAWRTLWAAHVAAKGTPWPPGANREILGNGLLDSVMAGNEPAGLIAVLARDLGGLAFAYPKRAELWRKLSREGQAALLAETALALLRACETGAEVFQPEMPLAEEVVRRMRAAPSSARVMATVLPWDVSLSEREFIQWLHGSSRTEWLPTVSAAIGRAIGVKHWKNAAEAIYDRWKPTWRWLLGWSMPIPEYKPALEMCYSLLSLRQCYLAPLYGIGDKSTAFDEGEIIRQVANLGADIAPDSLEDIWERAGGKRKQLKEGGTPATRWREAANMASQAALKDGLLDLLRVLEEERPHNEEIQKVKLLVSSLNKQRKR</sequence>
<protein>
    <recommendedName>
        <fullName evidence="1">Effector-associated domain-containing protein</fullName>
    </recommendedName>
</protein>
<evidence type="ECO:0000259" key="1">
    <source>
        <dbReference type="Pfam" id="PF19955"/>
    </source>
</evidence>
<keyword evidence="3" id="KW-1185">Reference proteome</keyword>
<dbReference type="Pfam" id="PF19955">
    <property type="entry name" value="EAD1"/>
    <property type="match status" value="1"/>
</dbReference>
<evidence type="ECO:0000313" key="3">
    <source>
        <dbReference type="Proteomes" id="UP000192923"/>
    </source>
</evidence>
<evidence type="ECO:0000313" key="2">
    <source>
        <dbReference type="EMBL" id="SMF94385.1"/>
    </source>
</evidence>
<dbReference type="RefSeq" id="WP_085211717.1">
    <property type="nucleotide sequence ID" value="NZ_FXAM01000001.1"/>
</dbReference>
<organism evidence="2 3">
    <name type="scientific">Methylomagnum ishizawai</name>
    <dbReference type="NCBI Taxonomy" id="1760988"/>
    <lineage>
        <taxon>Bacteria</taxon>
        <taxon>Pseudomonadati</taxon>
        <taxon>Pseudomonadota</taxon>
        <taxon>Gammaproteobacteria</taxon>
        <taxon>Methylococcales</taxon>
        <taxon>Methylococcaceae</taxon>
        <taxon>Methylomagnum</taxon>
    </lineage>
</organism>
<dbReference type="EMBL" id="FXAM01000001">
    <property type="protein sequence ID" value="SMF94385.1"/>
    <property type="molecule type" value="Genomic_DNA"/>
</dbReference>
<proteinExistence type="predicted"/>
<reference evidence="2 3" key="1">
    <citation type="submission" date="2016-12" db="EMBL/GenBank/DDBJ databases">
        <authorList>
            <person name="Song W.-J."/>
            <person name="Kurnit D.M."/>
        </authorList>
    </citation>
    <scope>NUCLEOTIDE SEQUENCE [LARGE SCALE GENOMIC DNA]</scope>
    <source>
        <strain evidence="2 3">175</strain>
    </source>
</reference>